<feature type="signal peptide" evidence="1">
    <location>
        <begin position="1"/>
        <end position="22"/>
    </location>
</feature>
<accession>A0A914DXZ8</accession>
<dbReference type="WBParaSite" id="ACRNAN_scaffold4516.g32583.t1">
    <property type="protein sequence ID" value="ACRNAN_scaffold4516.g32583.t1"/>
    <property type="gene ID" value="ACRNAN_scaffold4516.g32583"/>
</dbReference>
<protein>
    <submittedName>
        <fullName evidence="3">Uncharacterized protein</fullName>
    </submittedName>
</protein>
<organism evidence="2 3">
    <name type="scientific">Acrobeloides nanus</name>
    <dbReference type="NCBI Taxonomy" id="290746"/>
    <lineage>
        <taxon>Eukaryota</taxon>
        <taxon>Metazoa</taxon>
        <taxon>Ecdysozoa</taxon>
        <taxon>Nematoda</taxon>
        <taxon>Chromadorea</taxon>
        <taxon>Rhabditida</taxon>
        <taxon>Tylenchina</taxon>
        <taxon>Cephalobomorpha</taxon>
        <taxon>Cephaloboidea</taxon>
        <taxon>Cephalobidae</taxon>
        <taxon>Acrobeloides</taxon>
    </lineage>
</organism>
<keyword evidence="1" id="KW-0732">Signal</keyword>
<proteinExistence type="predicted"/>
<keyword evidence="2" id="KW-1185">Reference proteome</keyword>
<evidence type="ECO:0000313" key="3">
    <source>
        <dbReference type="WBParaSite" id="ACRNAN_scaffold4516.g32583.t1"/>
    </source>
</evidence>
<feature type="chain" id="PRO_5037597965" evidence="1">
    <location>
        <begin position="23"/>
        <end position="93"/>
    </location>
</feature>
<dbReference type="Proteomes" id="UP000887540">
    <property type="component" value="Unplaced"/>
</dbReference>
<reference evidence="3" key="1">
    <citation type="submission" date="2022-11" db="UniProtKB">
        <authorList>
            <consortium name="WormBaseParasite"/>
        </authorList>
    </citation>
    <scope>IDENTIFICATION</scope>
</reference>
<sequence>MQLLGIIFGLFMIVLVIEFSESQCGLNCNCHLHEDCQKTGGPSPNRNCGTLGICDGVCHDHLPLCKHMECCDKVSSKNIFLFDEINAINDLYF</sequence>
<name>A0A914DXZ8_9BILA</name>
<evidence type="ECO:0000256" key="1">
    <source>
        <dbReference type="SAM" id="SignalP"/>
    </source>
</evidence>
<evidence type="ECO:0000313" key="2">
    <source>
        <dbReference type="Proteomes" id="UP000887540"/>
    </source>
</evidence>
<dbReference type="AlphaFoldDB" id="A0A914DXZ8"/>